<evidence type="ECO:0000256" key="1">
    <source>
        <dbReference type="SAM" id="MobiDB-lite"/>
    </source>
</evidence>
<dbReference type="Proteomes" id="UP000435802">
    <property type="component" value="Unassembled WGS sequence"/>
</dbReference>
<organism evidence="2 3">
    <name type="scientific">Shinella kummerowiae</name>
    <dbReference type="NCBI Taxonomy" id="417745"/>
    <lineage>
        <taxon>Bacteria</taxon>
        <taxon>Pseudomonadati</taxon>
        <taxon>Pseudomonadota</taxon>
        <taxon>Alphaproteobacteria</taxon>
        <taxon>Hyphomicrobiales</taxon>
        <taxon>Rhizobiaceae</taxon>
        <taxon>Shinella</taxon>
    </lineage>
</organism>
<sequence length="75" mass="8168">MNIRMLVGLSGNEYSLSPGDTREFPDAEAIRLIEAGYAIPVAEEIVERAVAQPASERRGRRNKDVVSTEGHDAAN</sequence>
<protein>
    <submittedName>
        <fullName evidence="2">Uncharacterized protein</fullName>
    </submittedName>
</protein>
<gene>
    <name evidence="2" type="ORF">GR138_12000</name>
</gene>
<accession>A0A6N8SF15</accession>
<evidence type="ECO:0000313" key="3">
    <source>
        <dbReference type="Proteomes" id="UP000435802"/>
    </source>
</evidence>
<feature type="region of interest" description="Disordered" evidence="1">
    <location>
        <begin position="50"/>
        <end position="75"/>
    </location>
</feature>
<dbReference type="RefSeq" id="WP_160859481.1">
    <property type="nucleotide sequence ID" value="NZ_WUMK01000004.1"/>
</dbReference>
<name>A0A6N8SF15_9HYPH</name>
<comment type="caution">
    <text evidence="2">The sequence shown here is derived from an EMBL/GenBank/DDBJ whole genome shotgun (WGS) entry which is preliminary data.</text>
</comment>
<dbReference type="OrthoDB" id="8116547at2"/>
<evidence type="ECO:0000313" key="2">
    <source>
        <dbReference type="EMBL" id="MXN45916.1"/>
    </source>
</evidence>
<reference evidence="2 3" key="1">
    <citation type="submission" date="2019-12" db="EMBL/GenBank/DDBJ databases">
        <title>Shinella kummerowiae sp. nov., a symbiotic bacterium isolated from root nodules of the herbal legume Kummerowia stipulacea.</title>
        <authorList>
            <person name="Gao J."/>
        </authorList>
    </citation>
    <scope>NUCLEOTIDE SEQUENCE [LARGE SCALE GENOMIC DNA]</scope>
    <source>
        <strain evidence="2 3">CCBAU 25048</strain>
    </source>
</reference>
<feature type="compositionally biased region" description="Basic and acidic residues" evidence="1">
    <location>
        <begin position="62"/>
        <end position="75"/>
    </location>
</feature>
<keyword evidence="3" id="KW-1185">Reference proteome</keyword>
<dbReference type="AlphaFoldDB" id="A0A6N8SF15"/>
<dbReference type="EMBL" id="WUMK01000004">
    <property type="protein sequence ID" value="MXN45916.1"/>
    <property type="molecule type" value="Genomic_DNA"/>
</dbReference>
<proteinExistence type="predicted"/>